<dbReference type="EMBL" id="HBUF01590219">
    <property type="protein sequence ID" value="CAG6773102.1"/>
    <property type="molecule type" value="Transcribed_RNA"/>
</dbReference>
<reference evidence="1" key="1">
    <citation type="submission" date="2021-05" db="EMBL/GenBank/DDBJ databases">
        <authorList>
            <person name="Alioto T."/>
            <person name="Alioto T."/>
            <person name="Gomez Garrido J."/>
        </authorList>
    </citation>
    <scope>NUCLEOTIDE SEQUENCE</scope>
</reference>
<evidence type="ECO:0000313" key="1">
    <source>
        <dbReference type="EMBL" id="CAG6717073.1"/>
    </source>
</evidence>
<sequence length="118" mass="12677">MLPVFVGRGSKVREGAHCSRCTCGGSCVRSAARSNILHRGGFRSCFDGRLRRGGAFLLRKTQGTWIELVEWSVGNGGGCGFRVGGMRRGGGRVTGQVAAETEAWRVHSVQQIGRVQGR</sequence>
<accession>A0A8D8Y1A0</accession>
<dbReference type="EMBL" id="HBUF01355399">
    <property type="protein sequence ID" value="CAG6717073.1"/>
    <property type="molecule type" value="Transcribed_RNA"/>
</dbReference>
<protein>
    <submittedName>
        <fullName evidence="1">Uncharacterized protein</fullName>
    </submittedName>
</protein>
<dbReference type="EMBL" id="HBUF01590220">
    <property type="protein sequence ID" value="CAG6773107.1"/>
    <property type="molecule type" value="Transcribed_RNA"/>
</dbReference>
<dbReference type="EMBL" id="HBUF01590218">
    <property type="protein sequence ID" value="CAG6773097.1"/>
    <property type="molecule type" value="Transcribed_RNA"/>
</dbReference>
<dbReference type="EMBL" id="HBUF01355398">
    <property type="protein sequence ID" value="CAG6717069.1"/>
    <property type="molecule type" value="Transcribed_RNA"/>
</dbReference>
<name>A0A8D8Y1A0_9HEMI</name>
<proteinExistence type="predicted"/>
<organism evidence="1">
    <name type="scientific">Cacopsylla melanoneura</name>
    <dbReference type="NCBI Taxonomy" id="428564"/>
    <lineage>
        <taxon>Eukaryota</taxon>
        <taxon>Metazoa</taxon>
        <taxon>Ecdysozoa</taxon>
        <taxon>Arthropoda</taxon>
        <taxon>Hexapoda</taxon>
        <taxon>Insecta</taxon>
        <taxon>Pterygota</taxon>
        <taxon>Neoptera</taxon>
        <taxon>Paraneoptera</taxon>
        <taxon>Hemiptera</taxon>
        <taxon>Sternorrhyncha</taxon>
        <taxon>Psylloidea</taxon>
        <taxon>Psyllidae</taxon>
        <taxon>Psyllinae</taxon>
        <taxon>Cacopsylla</taxon>
    </lineage>
</organism>
<dbReference type="AlphaFoldDB" id="A0A8D8Y1A0"/>